<evidence type="ECO:0000256" key="1">
    <source>
        <dbReference type="SAM" id="MobiDB-lite"/>
    </source>
</evidence>
<protein>
    <submittedName>
        <fullName evidence="2">Neuronal acetylcholine receptor subunit alpha-6</fullName>
    </submittedName>
</protein>
<reference evidence="2" key="1">
    <citation type="submission" date="2023-04" db="EMBL/GenBank/DDBJ databases">
        <title>Chromosome-level genome of Chaenocephalus aceratus.</title>
        <authorList>
            <person name="Park H."/>
        </authorList>
    </citation>
    <scope>NUCLEOTIDE SEQUENCE</scope>
    <source>
        <strain evidence="2">DE</strain>
        <tissue evidence="2">Muscle</tissue>
    </source>
</reference>
<keyword evidence="3" id="KW-1185">Reference proteome</keyword>
<evidence type="ECO:0000313" key="3">
    <source>
        <dbReference type="Proteomes" id="UP001228049"/>
    </source>
</evidence>
<feature type="region of interest" description="Disordered" evidence="1">
    <location>
        <begin position="61"/>
        <end position="80"/>
    </location>
</feature>
<sequence>MPYPKAQSIMGCGHNLHQLSLNAIAACSQVANMQLNNEEEVGLNSSTATHCHKTLRLSTWTRTHSHQPNDEVSHELSNKK</sequence>
<accession>A0AAD9F1Y3</accession>
<organism evidence="2 3">
    <name type="scientific">Dissostichus eleginoides</name>
    <name type="common">Patagonian toothfish</name>
    <name type="synonym">Dissostichus amissus</name>
    <dbReference type="NCBI Taxonomy" id="100907"/>
    <lineage>
        <taxon>Eukaryota</taxon>
        <taxon>Metazoa</taxon>
        <taxon>Chordata</taxon>
        <taxon>Craniata</taxon>
        <taxon>Vertebrata</taxon>
        <taxon>Euteleostomi</taxon>
        <taxon>Actinopterygii</taxon>
        <taxon>Neopterygii</taxon>
        <taxon>Teleostei</taxon>
        <taxon>Neoteleostei</taxon>
        <taxon>Acanthomorphata</taxon>
        <taxon>Eupercaria</taxon>
        <taxon>Perciformes</taxon>
        <taxon>Notothenioidei</taxon>
        <taxon>Nototheniidae</taxon>
        <taxon>Dissostichus</taxon>
    </lineage>
</organism>
<dbReference type="Proteomes" id="UP001228049">
    <property type="component" value="Unassembled WGS sequence"/>
</dbReference>
<proteinExistence type="predicted"/>
<feature type="compositionally biased region" description="Basic and acidic residues" evidence="1">
    <location>
        <begin position="67"/>
        <end position="80"/>
    </location>
</feature>
<gene>
    <name evidence="2" type="ORF">KUDE01_023520</name>
</gene>
<dbReference type="AlphaFoldDB" id="A0AAD9F1Y3"/>
<keyword evidence="2" id="KW-0675">Receptor</keyword>
<evidence type="ECO:0000313" key="2">
    <source>
        <dbReference type="EMBL" id="KAK1882740.1"/>
    </source>
</evidence>
<comment type="caution">
    <text evidence="2">The sequence shown here is derived from an EMBL/GenBank/DDBJ whole genome shotgun (WGS) entry which is preliminary data.</text>
</comment>
<name>A0AAD9F1Y3_DISEL</name>
<dbReference type="PROSITE" id="PS51257">
    <property type="entry name" value="PROKAR_LIPOPROTEIN"/>
    <property type="match status" value="1"/>
</dbReference>
<dbReference type="EMBL" id="JASDAP010000023">
    <property type="protein sequence ID" value="KAK1882740.1"/>
    <property type="molecule type" value="Genomic_DNA"/>
</dbReference>